<accession>A0ABU7L2B4</accession>
<comment type="caution">
    <text evidence="1">The sequence shown here is derived from an EMBL/GenBank/DDBJ whole genome shotgun (WGS) entry which is preliminary data.</text>
</comment>
<gene>
    <name evidence="1" type="ORF">Q8A49_34740</name>
</gene>
<dbReference type="EMBL" id="JAUUCC010000208">
    <property type="protein sequence ID" value="MEE2055670.1"/>
    <property type="molecule type" value="Genomic_DNA"/>
</dbReference>
<name>A0ABU7L2B4_9ACTN</name>
<dbReference type="RefSeq" id="WP_330162408.1">
    <property type="nucleotide sequence ID" value="NZ_BAAAJA010000009.1"/>
</dbReference>
<protein>
    <submittedName>
        <fullName evidence="1">Uncharacterized protein</fullName>
    </submittedName>
</protein>
<organism evidence="1 2">
    <name type="scientific">Nocardiopsis tropica</name>
    <dbReference type="NCBI Taxonomy" id="109330"/>
    <lineage>
        <taxon>Bacteria</taxon>
        <taxon>Bacillati</taxon>
        <taxon>Actinomycetota</taxon>
        <taxon>Actinomycetes</taxon>
        <taxon>Streptosporangiales</taxon>
        <taxon>Nocardiopsidaceae</taxon>
        <taxon>Nocardiopsis</taxon>
    </lineage>
</organism>
<evidence type="ECO:0000313" key="1">
    <source>
        <dbReference type="EMBL" id="MEE2055670.1"/>
    </source>
</evidence>
<proteinExistence type="predicted"/>
<dbReference type="Proteomes" id="UP001348641">
    <property type="component" value="Unassembled WGS sequence"/>
</dbReference>
<evidence type="ECO:0000313" key="2">
    <source>
        <dbReference type="Proteomes" id="UP001348641"/>
    </source>
</evidence>
<reference evidence="1 2" key="1">
    <citation type="submission" date="2023-07" db="EMBL/GenBank/DDBJ databases">
        <authorList>
            <person name="Girao M."/>
            <person name="Carvalho M.F."/>
        </authorList>
    </citation>
    <scope>NUCLEOTIDE SEQUENCE [LARGE SCALE GENOMIC DNA]</scope>
    <source>
        <strain evidence="1 2">66/93</strain>
    </source>
</reference>
<sequence length="131" mass="13298">MGDGAETRLGSVCEHAAEIRGRLAAVEGGPSLVDAVLRAAAEGRAAPAALDELHGALVALGDGAGLYGYSAAAHRVGARDPAPSGLGLPRPASAVYRCPRGLCDRTWEPNPAEDPPTCLVAGLPLRSPRRA</sequence>